<dbReference type="InterPro" id="IPR013423">
    <property type="entry name" value="CHP02594"/>
</dbReference>
<evidence type="ECO:0000259" key="2">
    <source>
        <dbReference type="Pfam" id="PF05257"/>
    </source>
</evidence>
<dbReference type="InterPro" id="IPR038765">
    <property type="entry name" value="Papain-like_cys_pep_sf"/>
</dbReference>
<name>A0A2T4DVR0_9BACT</name>
<dbReference type="InterPro" id="IPR036365">
    <property type="entry name" value="PGBD-like_sf"/>
</dbReference>
<accession>A0A2T4DVR0</accession>
<dbReference type="Pfam" id="PF05257">
    <property type="entry name" value="CHAP"/>
    <property type="match status" value="1"/>
</dbReference>
<dbReference type="InterPro" id="IPR036366">
    <property type="entry name" value="PGBDSf"/>
</dbReference>
<evidence type="ECO:0000313" key="4">
    <source>
        <dbReference type="Proteomes" id="UP000240608"/>
    </source>
</evidence>
<gene>
    <name evidence="3" type="ORF">C9994_00770</name>
</gene>
<dbReference type="InterPro" id="IPR007921">
    <property type="entry name" value="CHAP_dom"/>
</dbReference>
<proteinExistence type="predicted"/>
<reference evidence="3 4" key="1">
    <citation type="submission" date="2018-03" db="EMBL/GenBank/DDBJ databases">
        <title>Cross-interface Injection: A General Nanoliter Liquid Handling Method Applied to Single Cells Genome Amplification Automated Nanoliter Liquid Handling Applied to Single Cell Multiple Displacement Amplification.</title>
        <authorList>
            <person name="Yun J."/>
            <person name="Xu P."/>
            <person name="Xu J."/>
            <person name="Dai X."/>
            <person name="Wang Y."/>
            <person name="Zheng X."/>
            <person name="Cao C."/>
            <person name="Yi Q."/>
            <person name="Zhu Y."/>
            <person name="Wang L."/>
            <person name="Dong Z."/>
            <person name="Huang Y."/>
            <person name="Huang L."/>
            <person name="Du W."/>
        </authorList>
    </citation>
    <scope>NUCLEOTIDE SEQUENCE [LARGE SCALE GENOMIC DNA]</scope>
    <source>
        <strain evidence="3 4">Z-D1-2</strain>
    </source>
</reference>
<dbReference type="Gene3D" id="3.90.1720.10">
    <property type="entry name" value="endopeptidase domain like (from Nostoc punctiforme)"/>
    <property type="match status" value="1"/>
</dbReference>
<feature type="domain" description="Peptidoglycan binding-like" evidence="1">
    <location>
        <begin position="161"/>
        <end position="215"/>
    </location>
</feature>
<evidence type="ECO:0008006" key="5">
    <source>
        <dbReference type="Google" id="ProtNLM"/>
    </source>
</evidence>
<evidence type="ECO:0000313" key="3">
    <source>
        <dbReference type="EMBL" id="PTB97890.1"/>
    </source>
</evidence>
<evidence type="ECO:0000259" key="1">
    <source>
        <dbReference type="Pfam" id="PF01471"/>
    </source>
</evidence>
<organism evidence="3 4">
    <name type="scientific">Marivirga lumbricoides</name>
    <dbReference type="NCBI Taxonomy" id="1046115"/>
    <lineage>
        <taxon>Bacteria</taxon>
        <taxon>Pseudomonadati</taxon>
        <taxon>Bacteroidota</taxon>
        <taxon>Cytophagia</taxon>
        <taxon>Cytophagales</taxon>
        <taxon>Marivirgaceae</taxon>
        <taxon>Marivirga</taxon>
    </lineage>
</organism>
<dbReference type="EMBL" id="PYVU01000003">
    <property type="protein sequence ID" value="PTB97890.1"/>
    <property type="molecule type" value="Genomic_DNA"/>
</dbReference>
<dbReference type="InterPro" id="IPR002477">
    <property type="entry name" value="Peptidoglycan-bd-like"/>
</dbReference>
<dbReference type="SUPFAM" id="SSF54001">
    <property type="entry name" value="Cysteine proteinases"/>
    <property type="match status" value="1"/>
</dbReference>
<dbReference type="Gene3D" id="1.10.101.10">
    <property type="entry name" value="PGBD-like superfamily/PGBD"/>
    <property type="match status" value="1"/>
</dbReference>
<sequence length="223" mass="24558">MDALIQKAISQLGEKEVQGKDSHNPTIIQYAQEAGFTWVNDDETPWCSIFVNWVAKSCQLKCSNKANARSWLTIGKNVDANPEPGDIVIFWRESKLSWKGHVGFFFGYSHDVKRVYCLGGNQGNQVSISAYPSETVLGFRRLVSSSITVLPEPILKINDKGNRVKLLQTALNSAGINCGTSDGDFGPKTEAAVSMLQSMSGNLTIDGIYSVETQQYLQSLLME</sequence>
<dbReference type="NCBIfam" id="TIGR02594">
    <property type="entry name" value="TIGR02594 family protein"/>
    <property type="match status" value="1"/>
</dbReference>
<protein>
    <recommendedName>
        <fullName evidence="5">TIGR02594 family protein</fullName>
    </recommendedName>
</protein>
<dbReference type="AlphaFoldDB" id="A0A2T4DVR0"/>
<dbReference type="Proteomes" id="UP000240608">
    <property type="component" value="Unassembled WGS sequence"/>
</dbReference>
<dbReference type="SUPFAM" id="SSF47090">
    <property type="entry name" value="PGBD-like"/>
    <property type="match status" value="1"/>
</dbReference>
<comment type="caution">
    <text evidence="3">The sequence shown here is derived from an EMBL/GenBank/DDBJ whole genome shotgun (WGS) entry which is preliminary data.</text>
</comment>
<feature type="domain" description="Peptidase C51" evidence="2">
    <location>
        <begin position="41"/>
        <end position="121"/>
    </location>
</feature>
<dbReference type="Pfam" id="PF01471">
    <property type="entry name" value="PG_binding_1"/>
    <property type="match status" value="1"/>
</dbReference>